<dbReference type="RefSeq" id="XP_016760253.1">
    <property type="nucleotide sequence ID" value="XM_016901400.1"/>
</dbReference>
<reference evidence="2 3" key="1">
    <citation type="journal article" date="2012" name="PLoS Pathog.">
        <title>Diverse lifestyles and strategies of plant pathogenesis encoded in the genomes of eighteen Dothideomycetes fungi.</title>
        <authorList>
            <person name="Ohm R.A."/>
            <person name="Feau N."/>
            <person name="Henrissat B."/>
            <person name="Schoch C.L."/>
            <person name="Horwitz B.A."/>
            <person name="Barry K.W."/>
            <person name="Condon B.J."/>
            <person name="Copeland A.C."/>
            <person name="Dhillon B."/>
            <person name="Glaser F."/>
            <person name="Hesse C.N."/>
            <person name="Kosti I."/>
            <person name="LaButti K."/>
            <person name="Lindquist E.A."/>
            <person name="Lucas S."/>
            <person name="Salamov A.A."/>
            <person name="Bradshaw R.E."/>
            <person name="Ciuffetti L."/>
            <person name="Hamelin R.C."/>
            <person name="Kema G.H.J."/>
            <person name="Lawrence C."/>
            <person name="Scott J.A."/>
            <person name="Spatafora J.W."/>
            <person name="Turgeon B.G."/>
            <person name="de Wit P.J.G.M."/>
            <person name="Zhong S."/>
            <person name="Goodwin S.B."/>
            <person name="Grigoriev I.V."/>
        </authorList>
    </citation>
    <scope>NUCLEOTIDE SEQUENCE [LARGE SCALE GENOMIC DNA]</scope>
    <source>
        <strain evidence="2 3">SO2202</strain>
    </source>
</reference>
<evidence type="ECO:0000313" key="2">
    <source>
        <dbReference type="EMBL" id="EMF12132.1"/>
    </source>
</evidence>
<dbReference type="EMBL" id="KB456265">
    <property type="protein sequence ID" value="EMF12132.1"/>
    <property type="molecule type" value="Genomic_DNA"/>
</dbReference>
<gene>
    <name evidence="2" type="ORF">SEPMUDRAFT_118077</name>
</gene>
<proteinExistence type="predicted"/>
<feature type="region of interest" description="Disordered" evidence="1">
    <location>
        <begin position="1"/>
        <end position="27"/>
    </location>
</feature>
<dbReference type="Proteomes" id="UP000016931">
    <property type="component" value="Unassembled WGS sequence"/>
</dbReference>
<evidence type="ECO:0000313" key="3">
    <source>
        <dbReference type="Proteomes" id="UP000016931"/>
    </source>
</evidence>
<evidence type="ECO:0000256" key="1">
    <source>
        <dbReference type="SAM" id="MobiDB-lite"/>
    </source>
</evidence>
<dbReference type="HOGENOM" id="CLU_1195523_0_0_1"/>
<feature type="compositionally biased region" description="Polar residues" evidence="1">
    <location>
        <begin position="219"/>
        <end position="232"/>
    </location>
</feature>
<name>N1QFU6_SPHMS</name>
<protein>
    <submittedName>
        <fullName evidence="2">Uncharacterized protein</fullName>
    </submittedName>
</protein>
<keyword evidence="3" id="KW-1185">Reference proteome</keyword>
<dbReference type="GeneID" id="27898537"/>
<sequence>MSARTPRGHSNVGVRRQAQTATPTDLERAIHRSSGVVFLAADARVAAAGKSISLPLPPTSRPVGIRDGRQRDSMTRGRLRYDERCAASGRTTSPMSLSMQAPHQLPGRSELIPSRLPRCHRLALHSLQNWLTASASWADANSNAAADRGLVPHCINKLIRPSTLIGVHVYNITAMKNVAPPATTFAGRQHHAHAPQHYRAAPLHYTNQHDRDKSRQMPPINSRSQILTTRIP</sequence>
<feature type="region of interest" description="Disordered" evidence="1">
    <location>
        <begin position="208"/>
        <end position="232"/>
    </location>
</feature>
<dbReference type="AlphaFoldDB" id="N1QFU6"/>
<accession>N1QFU6</accession>
<organism evidence="2 3">
    <name type="scientific">Sphaerulina musiva (strain SO2202)</name>
    <name type="common">Poplar stem canker fungus</name>
    <name type="synonym">Septoria musiva</name>
    <dbReference type="NCBI Taxonomy" id="692275"/>
    <lineage>
        <taxon>Eukaryota</taxon>
        <taxon>Fungi</taxon>
        <taxon>Dikarya</taxon>
        <taxon>Ascomycota</taxon>
        <taxon>Pezizomycotina</taxon>
        <taxon>Dothideomycetes</taxon>
        <taxon>Dothideomycetidae</taxon>
        <taxon>Mycosphaerellales</taxon>
        <taxon>Mycosphaerellaceae</taxon>
        <taxon>Sphaerulina</taxon>
    </lineage>
</organism>